<evidence type="ECO:0000256" key="3">
    <source>
        <dbReference type="ARBA" id="ARBA00023186"/>
    </source>
</evidence>
<keyword evidence="3" id="KW-0143">Chaperone</keyword>
<dbReference type="InterPro" id="IPR008011">
    <property type="entry name" value="Complex1_LYR_dom"/>
</dbReference>
<dbReference type="CDD" id="cd20268">
    <property type="entry name" value="Complex1_LYR_SDHAF1_LYRM8"/>
    <property type="match status" value="1"/>
</dbReference>
<dbReference type="PANTHER" id="PTHR13675">
    <property type="entry name" value="LYR MOTIF-CONTAINING PROTEIN 2"/>
    <property type="match status" value="1"/>
</dbReference>
<keyword evidence="2" id="KW-0496">Mitochondrion</keyword>
<evidence type="ECO:0000313" key="7">
    <source>
        <dbReference type="Proteomes" id="UP000241890"/>
    </source>
</evidence>
<gene>
    <name evidence="6" type="ORF">FCC1311_111342</name>
</gene>
<accession>A0A2R5H246</accession>
<dbReference type="Pfam" id="PF05347">
    <property type="entry name" value="Complex1_LYR"/>
    <property type="match status" value="1"/>
</dbReference>
<dbReference type="AlphaFoldDB" id="A0A2R5H246"/>
<evidence type="ECO:0000256" key="1">
    <source>
        <dbReference type="ARBA" id="ARBA00004305"/>
    </source>
</evidence>
<protein>
    <submittedName>
        <fullName evidence="6">Succinate dehydrogenase assembly factor 1, mitochondrial</fullName>
    </submittedName>
</protein>
<reference evidence="6 7" key="1">
    <citation type="submission" date="2017-12" db="EMBL/GenBank/DDBJ databases">
        <title>Sequencing, de novo assembly and annotation of complete genome of a new Thraustochytrid species, strain FCC1311.</title>
        <authorList>
            <person name="Sedici K."/>
            <person name="Godart F."/>
            <person name="Aiese Cigliano R."/>
            <person name="Sanseverino W."/>
            <person name="Barakat M."/>
            <person name="Ortet P."/>
            <person name="Marechal E."/>
            <person name="Cagnac O."/>
            <person name="Amato A."/>
        </authorList>
    </citation>
    <scope>NUCLEOTIDE SEQUENCE [LARGE SCALE GENOMIC DNA]</scope>
</reference>
<dbReference type="GO" id="GO:0005759">
    <property type="term" value="C:mitochondrial matrix"/>
    <property type="evidence" value="ECO:0007669"/>
    <property type="project" value="UniProtKB-SubCell"/>
</dbReference>
<sequence>MLRHSGLQKDVLNLYRKALRVARKKDGPSSFKNFETVKTKFRSDAADVDRKDFRTIEFMLRQGTRRIEELESADVARVSVFKIKR</sequence>
<comment type="similarity">
    <text evidence="4">Belongs to the complex I LYR family. SDHAF1 subfamily.</text>
</comment>
<dbReference type="GO" id="GO:0034553">
    <property type="term" value="P:mitochondrial respiratory chain complex II assembly"/>
    <property type="evidence" value="ECO:0007669"/>
    <property type="project" value="InterPro"/>
</dbReference>
<evidence type="ECO:0000256" key="4">
    <source>
        <dbReference type="ARBA" id="ARBA00025715"/>
    </source>
</evidence>
<dbReference type="OrthoDB" id="273010at2759"/>
<name>A0A2R5H246_9STRA</name>
<evidence type="ECO:0000259" key="5">
    <source>
        <dbReference type="Pfam" id="PF05347"/>
    </source>
</evidence>
<feature type="domain" description="Complex 1 LYR protein" evidence="5">
    <location>
        <begin position="10"/>
        <end position="68"/>
    </location>
</feature>
<dbReference type="PANTHER" id="PTHR13675:SF1">
    <property type="entry name" value="SUCCINATE DEHYDROGENASE ASSEMBLY FACTOR 1, MITOCHONDRIAL"/>
    <property type="match status" value="1"/>
</dbReference>
<evidence type="ECO:0000256" key="2">
    <source>
        <dbReference type="ARBA" id="ARBA00023128"/>
    </source>
</evidence>
<dbReference type="InParanoid" id="A0A2R5H246"/>
<organism evidence="6 7">
    <name type="scientific">Hondaea fermentalgiana</name>
    <dbReference type="NCBI Taxonomy" id="2315210"/>
    <lineage>
        <taxon>Eukaryota</taxon>
        <taxon>Sar</taxon>
        <taxon>Stramenopiles</taxon>
        <taxon>Bigyra</taxon>
        <taxon>Labyrinthulomycetes</taxon>
        <taxon>Thraustochytrida</taxon>
        <taxon>Thraustochytriidae</taxon>
        <taxon>Hondaea</taxon>
    </lineage>
</organism>
<keyword evidence="7" id="KW-1185">Reference proteome</keyword>
<comment type="caution">
    <text evidence="6">The sequence shown here is derived from an EMBL/GenBank/DDBJ whole genome shotgun (WGS) entry which is preliminary data.</text>
</comment>
<comment type="subcellular location">
    <subcellularLocation>
        <location evidence="1">Mitochondrion matrix</location>
    </subcellularLocation>
</comment>
<proteinExistence type="inferred from homology"/>
<dbReference type="EMBL" id="BEYU01000229">
    <property type="protein sequence ID" value="GBG34911.1"/>
    <property type="molecule type" value="Genomic_DNA"/>
</dbReference>
<dbReference type="Proteomes" id="UP000241890">
    <property type="component" value="Unassembled WGS sequence"/>
</dbReference>
<dbReference type="InterPro" id="IPR045295">
    <property type="entry name" value="Complex1_LYR_SDHAF1_LYRM8"/>
</dbReference>
<evidence type="ECO:0000313" key="6">
    <source>
        <dbReference type="EMBL" id="GBG34911.1"/>
    </source>
</evidence>